<evidence type="ECO:0000313" key="3">
    <source>
        <dbReference type="Proteomes" id="UP001157133"/>
    </source>
</evidence>
<feature type="transmembrane region" description="Helical" evidence="1">
    <location>
        <begin position="7"/>
        <end position="32"/>
    </location>
</feature>
<reference evidence="2 3" key="1">
    <citation type="submission" date="2023-03" db="EMBL/GenBank/DDBJ databases">
        <title>Draft genome sequence of Thalassotalea eurytherma JCM 18482T.</title>
        <authorList>
            <person name="Sawabe T."/>
        </authorList>
    </citation>
    <scope>NUCLEOTIDE SEQUENCE [LARGE SCALE GENOMIC DNA]</scope>
    <source>
        <strain evidence="2 3">JCM 18482</strain>
    </source>
</reference>
<accession>A0ABQ6H4K4</accession>
<keyword evidence="1" id="KW-0812">Transmembrane</keyword>
<keyword evidence="1" id="KW-0472">Membrane</keyword>
<keyword evidence="1" id="KW-1133">Transmembrane helix</keyword>
<dbReference type="EMBL" id="BSSU01000007">
    <property type="protein sequence ID" value="GLX82100.1"/>
    <property type="molecule type" value="Genomic_DNA"/>
</dbReference>
<organism evidence="2 3">
    <name type="scientific">Thalassotalea eurytherma</name>
    <dbReference type="NCBI Taxonomy" id="1144278"/>
    <lineage>
        <taxon>Bacteria</taxon>
        <taxon>Pseudomonadati</taxon>
        <taxon>Pseudomonadota</taxon>
        <taxon>Gammaproteobacteria</taxon>
        <taxon>Alteromonadales</taxon>
        <taxon>Colwelliaceae</taxon>
        <taxon>Thalassotalea</taxon>
    </lineage>
</organism>
<keyword evidence="3" id="KW-1185">Reference proteome</keyword>
<proteinExistence type="predicted"/>
<evidence type="ECO:0000256" key="1">
    <source>
        <dbReference type="SAM" id="Phobius"/>
    </source>
</evidence>
<name>A0ABQ6H4K4_9GAMM</name>
<protein>
    <recommendedName>
        <fullName evidence="4">Transglutaminase domain-containing protein</fullName>
    </recommendedName>
</protein>
<gene>
    <name evidence="2" type="ORF">theurythT_15520</name>
</gene>
<dbReference type="Proteomes" id="UP001157133">
    <property type="component" value="Unassembled WGS sequence"/>
</dbReference>
<comment type="caution">
    <text evidence="2">The sequence shown here is derived from an EMBL/GenBank/DDBJ whole genome shotgun (WGS) entry which is preliminary data.</text>
</comment>
<evidence type="ECO:0000313" key="2">
    <source>
        <dbReference type="EMBL" id="GLX82100.1"/>
    </source>
</evidence>
<sequence length="273" mass="32474">MSPKISISFYIVIFSLAILLLSVNIVGIFMSIEPTNIQEENLRFHDDVNYTYQEAIPLLVWESEDNLISYSERVTHVISKRLAHIHWLQYDATKFNQLIPIWENYFLYLMGKFSTIPEYKRYHFADYDRSLYRGIGICGDASMIMSQLLSKNNIQNQIVTFPGHVIVETIGTKSNYTYDPDFGVVLPYSIKEINQSPNIIRPFYEDKGYSEKEIKNLVEKYGLQYKNWQSVKHFITKKYYFEKVTYWLKWPLPIILLLYSLFKLRRHFKLPVR</sequence>
<dbReference type="RefSeq" id="WP_284207456.1">
    <property type="nucleotide sequence ID" value="NZ_BSSU01000007.1"/>
</dbReference>
<evidence type="ECO:0008006" key="4">
    <source>
        <dbReference type="Google" id="ProtNLM"/>
    </source>
</evidence>